<organism evidence="1 2">
    <name type="scientific">Streptomyces curacoi</name>
    <dbReference type="NCBI Taxonomy" id="146536"/>
    <lineage>
        <taxon>Bacteria</taxon>
        <taxon>Bacillati</taxon>
        <taxon>Actinomycetota</taxon>
        <taxon>Actinomycetes</taxon>
        <taxon>Kitasatosporales</taxon>
        <taxon>Streptomycetaceae</taxon>
        <taxon>Streptomyces</taxon>
    </lineage>
</organism>
<evidence type="ECO:0000313" key="2">
    <source>
        <dbReference type="Proteomes" id="UP000054024"/>
    </source>
</evidence>
<dbReference type="RefSeq" id="WP_062156736.1">
    <property type="nucleotide sequence ID" value="NZ_KQ948002.1"/>
</dbReference>
<dbReference type="AlphaFoldDB" id="A0A117NTQ6"/>
<proteinExistence type="predicted"/>
<gene>
    <name evidence="1" type="ORF">AQI70_36420</name>
</gene>
<accession>A0A117NTQ6</accession>
<evidence type="ECO:0000313" key="1">
    <source>
        <dbReference type="EMBL" id="KUM67225.1"/>
    </source>
</evidence>
<reference evidence="1 2" key="1">
    <citation type="submission" date="2015-10" db="EMBL/GenBank/DDBJ databases">
        <title>Draft genome sequence of Streptomyces curacoi DSM 40107, type strain for the species Streptomyces curacoi.</title>
        <authorList>
            <person name="Ruckert C."/>
            <person name="Winkler A."/>
            <person name="Kalinowski J."/>
            <person name="Kampfer P."/>
            <person name="Glaeser S."/>
        </authorList>
    </citation>
    <scope>NUCLEOTIDE SEQUENCE [LARGE SCALE GENOMIC DNA]</scope>
    <source>
        <strain evidence="1 2">DSM 40107</strain>
    </source>
</reference>
<name>A0A117NTQ6_9ACTN</name>
<sequence>MDLAYKAIADDTVRIKARGDQDEVAADPLAAQAAELEWQINMRLGLAIGKLPDPPAGSH</sequence>
<protein>
    <submittedName>
        <fullName evidence="1">Uncharacterized protein</fullName>
    </submittedName>
</protein>
<comment type="caution">
    <text evidence="1">The sequence shown here is derived from an EMBL/GenBank/DDBJ whole genome shotgun (WGS) entry which is preliminary data.</text>
</comment>
<dbReference type="EMBL" id="LMWJ01000038">
    <property type="protein sequence ID" value="KUM67225.1"/>
    <property type="molecule type" value="Genomic_DNA"/>
</dbReference>
<keyword evidence="2" id="KW-1185">Reference proteome</keyword>
<dbReference type="Proteomes" id="UP000054024">
    <property type="component" value="Unassembled WGS sequence"/>
</dbReference>